<dbReference type="SMART" id="SM00421">
    <property type="entry name" value="HTH_LUXR"/>
    <property type="match status" value="1"/>
</dbReference>
<dbReference type="PRINTS" id="PR00038">
    <property type="entry name" value="HTHLUXR"/>
</dbReference>
<dbReference type="InterPro" id="IPR027417">
    <property type="entry name" value="P-loop_NTPase"/>
</dbReference>
<feature type="domain" description="HTH luxR-type" evidence="3">
    <location>
        <begin position="844"/>
        <end position="906"/>
    </location>
</feature>
<reference evidence="5" key="1">
    <citation type="journal article" date="2019" name="Int. J. Syst. Evol. Microbiol.">
        <title>The Global Catalogue of Microorganisms (GCM) 10K type strain sequencing project: providing services to taxonomists for standard genome sequencing and annotation.</title>
        <authorList>
            <consortium name="The Broad Institute Genomics Platform"/>
            <consortium name="The Broad Institute Genome Sequencing Center for Infectious Disease"/>
            <person name="Wu L."/>
            <person name="Ma J."/>
        </authorList>
    </citation>
    <scope>NUCLEOTIDE SEQUENCE [LARGE SCALE GENOMIC DNA]</scope>
    <source>
        <strain evidence="5">JCM 3146</strain>
    </source>
</reference>
<dbReference type="Proteomes" id="UP001501822">
    <property type="component" value="Unassembled WGS sequence"/>
</dbReference>
<dbReference type="Pfam" id="PF00196">
    <property type="entry name" value="GerE"/>
    <property type="match status" value="1"/>
</dbReference>
<dbReference type="PANTHER" id="PTHR43214">
    <property type="entry name" value="TWO-COMPONENT RESPONSE REGULATOR"/>
    <property type="match status" value="1"/>
</dbReference>
<dbReference type="InterPro" id="IPR041664">
    <property type="entry name" value="AAA_16"/>
</dbReference>
<dbReference type="PANTHER" id="PTHR43214:SF42">
    <property type="entry name" value="TRANSCRIPTIONAL REGULATORY PROTEIN DESR"/>
    <property type="match status" value="1"/>
</dbReference>
<dbReference type="InterPro" id="IPR016032">
    <property type="entry name" value="Sig_transdc_resp-reg_C-effctor"/>
</dbReference>
<evidence type="ECO:0000256" key="1">
    <source>
        <dbReference type="ARBA" id="ARBA00023125"/>
    </source>
</evidence>
<dbReference type="SUPFAM" id="SSF52540">
    <property type="entry name" value="P-loop containing nucleoside triphosphate hydrolases"/>
    <property type="match status" value="1"/>
</dbReference>
<organism evidence="4 5">
    <name type="scientific">Actinoallomurus spadix</name>
    <dbReference type="NCBI Taxonomy" id="79912"/>
    <lineage>
        <taxon>Bacteria</taxon>
        <taxon>Bacillati</taxon>
        <taxon>Actinomycetota</taxon>
        <taxon>Actinomycetes</taxon>
        <taxon>Streptosporangiales</taxon>
        <taxon>Thermomonosporaceae</taxon>
        <taxon>Actinoallomurus</taxon>
    </lineage>
</organism>
<feature type="region of interest" description="Disordered" evidence="2">
    <location>
        <begin position="835"/>
        <end position="854"/>
    </location>
</feature>
<evidence type="ECO:0000256" key="2">
    <source>
        <dbReference type="SAM" id="MobiDB-lite"/>
    </source>
</evidence>
<dbReference type="Gene3D" id="1.10.10.10">
    <property type="entry name" value="Winged helix-like DNA-binding domain superfamily/Winged helix DNA-binding domain"/>
    <property type="match status" value="1"/>
</dbReference>
<gene>
    <name evidence="4" type="ORF">GCM10010151_47010</name>
</gene>
<dbReference type="PROSITE" id="PS50043">
    <property type="entry name" value="HTH_LUXR_2"/>
    <property type="match status" value="1"/>
</dbReference>
<comment type="caution">
    <text evidence="4">The sequence shown here is derived from an EMBL/GenBank/DDBJ whole genome shotgun (WGS) entry which is preliminary data.</text>
</comment>
<dbReference type="EMBL" id="BAAABM010000045">
    <property type="protein sequence ID" value="GAA0351990.1"/>
    <property type="molecule type" value="Genomic_DNA"/>
</dbReference>
<dbReference type="InterPro" id="IPR039420">
    <property type="entry name" value="WalR-like"/>
</dbReference>
<dbReference type="InterPro" id="IPR000792">
    <property type="entry name" value="Tscrpt_reg_LuxR_C"/>
</dbReference>
<dbReference type="RefSeq" id="WP_343885902.1">
    <property type="nucleotide sequence ID" value="NZ_BAAABM010000045.1"/>
</dbReference>
<evidence type="ECO:0000313" key="5">
    <source>
        <dbReference type="Proteomes" id="UP001501822"/>
    </source>
</evidence>
<protein>
    <submittedName>
        <fullName evidence="4">LuxR family transcriptional regulator</fullName>
    </submittedName>
</protein>
<sequence>MLHGRERELAVVEETLSRVRDGKSAALVIVGEAGTGRTALLEHVLGRASASFRTLGTSGFEQETALPYAGLHKLLWPISGRIGGLPPAQAAALAPVTGEDAAPAAEPFVLGTAVHRLLTDAAGDGPVLCWVDDAHLLDRVSLNALAFAARRPGDHPLAMLLTAVPEAPAAPAPLAGVPSLRLGPLGDRAARAVLEDLLGTGPGADLTADLADLAAGNPLALSELAAALTPDQLAGVAPPPAALPVHSRLRASHRRRYRALPPDARRVVLLVACDERLDLRTLARAGAGPRSLETARRSGLIRVDGETVETSDPLIRSSLYADASLTARLAAHRALAAALDEDRLRQSRHRAASAGEPDPRLCEELVCEAAAARRSGRHADAAPAWRQAAALTADTGGRALRLLAAATDSWLAGRTRTARSLLRAARPYARSDELRGLSGLLYGQIELRDGAPASAVQILVDAADRLAGAHRTRAVLALMFAAEAGCLAGDHRRYRVIGERAAAIGRDGARSRVADLMLAHLDGMAATFGGRHEEATGPLRRVLDLAEGLDGCAVKSWASLAAFALGEDRRARDLATMAVNRARLRGTAALLPWALGNLALTQMVLGEFSAATSVSLEGLRAARACGQGNGAADHLALLTLLAAVQGDRETARTRATSVTGTAKERGLTRPAAFAAWALGCLDLADDRPEEGAARLRALTGNHPADLFTAVLAAPDFVEAAVRCGDREGAEAALAAFDRWARGTAGSARAAVAERCRALLAEDDATAEEHFAEALRLHRQGGSAFDLARTEFAYGRRLRRGRRPRAARDHLRDARRLFEHCGAALWAERAQAELRAAGEPGEPGARRRTDDLTPHQREIARLVAGGATNREIAARLVLSPRTVDHHLRNIFVRLGVRSRVELAQMFR</sequence>
<keyword evidence="5" id="KW-1185">Reference proteome</keyword>
<dbReference type="PROSITE" id="PS00622">
    <property type="entry name" value="HTH_LUXR_1"/>
    <property type="match status" value="1"/>
</dbReference>
<accession>A0ABP3GQ00</accession>
<name>A0ABP3GQ00_9ACTN</name>
<evidence type="ECO:0000313" key="4">
    <source>
        <dbReference type="EMBL" id="GAA0351990.1"/>
    </source>
</evidence>
<evidence type="ECO:0000259" key="3">
    <source>
        <dbReference type="PROSITE" id="PS50043"/>
    </source>
</evidence>
<proteinExistence type="predicted"/>
<dbReference type="SUPFAM" id="SSF46894">
    <property type="entry name" value="C-terminal effector domain of the bipartite response regulators"/>
    <property type="match status" value="1"/>
</dbReference>
<dbReference type="CDD" id="cd06170">
    <property type="entry name" value="LuxR_C_like"/>
    <property type="match status" value="1"/>
</dbReference>
<feature type="compositionally biased region" description="Basic and acidic residues" evidence="2">
    <location>
        <begin position="843"/>
        <end position="854"/>
    </location>
</feature>
<dbReference type="Pfam" id="PF13191">
    <property type="entry name" value="AAA_16"/>
    <property type="match status" value="1"/>
</dbReference>
<dbReference type="InterPro" id="IPR036388">
    <property type="entry name" value="WH-like_DNA-bd_sf"/>
</dbReference>
<keyword evidence="1" id="KW-0238">DNA-binding</keyword>